<feature type="region of interest" description="Disordered" evidence="1">
    <location>
        <begin position="231"/>
        <end position="256"/>
    </location>
</feature>
<evidence type="ECO:0000313" key="3">
    <source>
        <dbReference type="Proteomes" id="UP000029964"/>
    </source>
</evidence>
<accession>A0A086T3P8</accession>
<name>A0A086T3P8_HAPC1</name>
<dbReference type="AlphaFoldDB" id="A0A086T3P8"/>
<evidence type="ECO:0000256" key="1">
    <source>
        <dbReference type="SAM" id="MobiDB-lite"/>
    </source>
</evidence>
<comment type="caution">
    <text evidence="2">The sequence shown here is derived from an EMBL/GenBank/DDBJ whole genome shotgun (WGS) entry which is preliminary data.</text>
</comment>
<dbReference type="InterPro" id="IPR023213">
    <property type="entry name" value="CAT-like_dom_sf"/>
</dbReference>
<organism evidence="2 3">
    <name type="scientific">Hapsidospora chrysogenum (strain ATCC 11550 / CBS 779.69 / DSM 880 / IAM 14645 / JCM 23072 / IMI 49137)</name>
    <name type="common">Acremonium chrysogenum</name>
    <dbReference type="NCBI Taxonomy" id="857340"/>
    <lineage>
        <taxon>Eukaryota</taxon>
        <taxon>Fungi</taxon>
        <taxon>Dikarya</taxon>
        <taxon>Ascomycota</taxon>
        <taxon>Pezizomycotina</taxon>
        <taxon>Sordariomycetes</taxon>
        <taxon>Hypocreomycetidae</taxon>
        <taxon>Hypocreales</taxon>
        <taxon>Bionectriaceae</taxon>
        <taxon>Hapsidospora</taxon>
    </lineage>
</organism>
<keyword evidence="3" id="KW-1185">Reference proteome</keyword>
<feature type="compositionally biased region" description="Low complexity" evidence="1">
    <location>
        <begin position="231"/>
        <end position="241"/>
    </location>
</feature>
<evidence type="ECO:0000313" key="2">
    <source>
        <dbReference type="EMBL" id="KFH43980.1"/>
    </source>
</evidence>
<sequence>MGSVNNFTDDYVYAVHPIDGTKIQHVLYAGFERFNDVLDPQKIHDALFRLLQIGDWKKLGGRLRYRGDKLEIHVPREYTSDRPPFLFAHEAFDDTSIFDHPTAGQFPRSSHGLCLRSLPHEDICRLAMGPGFPRCIEEAIDKDVPQLGLKIITFADATLLVTIYPHITWDAFGYLALKKMMQYVLEGREDEVSPMLGAQEDVLSEIARPYRNIKGGEEEDPLLSRMKQVNQANQANQAQAAGNPSEPPPPRPEMDSRVMCIPREVSEKLHQHLRQESSDNDDDGYDSLRSDEVMAAWVIQQLSRASPAPRPMALMNLVNVRFIVPSVAKAQGVYTQNMLLVASNNLPPDTATGPVGPIAHSQRASIAHMAEPKNTAQFLAAILGAIEANVDTTAMSSTDASATPVLVNNLTSITSGMDLDYSAALVRQGESPATRTNPLGTVDFGYIADVTNPYPYPKLTMVGSMTGDGTCWMFGELPEEAWVAMEEYLAELSY</sequence>
<dbReference type="Proteomes" id="UP000029964">
    <property type="component" value="Unassembled WGS sequence"/>
</dbReference>
<protein>
    <submittedName>
        <fullName evidence="2">Uncharacterized protein</fullName>
    </submittedName>
</protein>
<dbReference type="OrthoDB" id="21502at2759"/>
<reference evidence="3" key="1">
    <citation type="journal article" date="2014" name="Genome Announc.">
        <title>Genome sequence and annotation of Acremonium chrysogenum, producer of the beta-lactam antibiotic cephalosporin C.</title>
        <authorList>
            <person name="Terfehr D."/>
            <person name="Dahlmann T.A."/>
            <person name="Specht T."/>
            <person name="Zadra I."/>
            <person name="Kuernsteiner H."/>
            <person name="Kueck U."/>
        </authorList>
    </citation>
    <scope>NUCLEOTIDE SEQUENCE [LARGE SCALE GENOMIC DNA]</scope>
    <source>
        <strain evidence="3">ATCC 11550 / CBS 779.69 / DSM 880 / IAM 14645 / JCM 23072 / IMI 49137</strain>
    </source>
</reference>
<dbReference type="HOGENOM" id="CLU_029797_2_1_1"/>
<gene>
    <name evidence="2" type="ORF">ACRE_052320</name>
</gene>
<dbReference type="Gene3D" id="3.30.559.10">
    <property type="entry name" value="Chloramphenicol acetyltransferase-like domain"/>
    <property type="match status" value="1"/>
</dbReference>
<dbReference type="EMBL" id="JPKY01000057">
    <property type="protein sequence ID" value="KFH43980.1"/>
    <property type="molecule type" value="Genomic_DNA"/>
</dbReference>
<proteinExistence type="predicted"/>